<geneLocation type="plasmid" evidence="1 2">
    <name>pERA53</name>
</geneLocation>
<evidence type="ECO:0000313" key="2">
    <source>
        <dbReference type="Proteomes" id="UP000677515"/>
    </source>
</evidence>
<dbReference type="EMBL" id="AP024330">
    <property type="protein sequence ID" value="BCQ37343.1"/>
    <property type="molecule type" value="Genomic_DNA"/>
</dbReference>
<accession>A0ABM7N7A4</accession>
<name>A0ABM7N7A4_ERWRD</name>
<organism evidence="1 2">
    <name type="scientific">Erwinia rhapontici</name>
    <name type="common">Pectobacterium rhapontici</name>
    <dbReference type="NCBI Taxonomy" id="55212"/>
    <lineage>
        <taxon>Bacteria</taxon>
        <taxon>Pseudomonadati</taxon>
        <taxon>Pseudomonadota</taxon>
        <taxon>Gammaproteobacteria</taxon>
        <taxon>Enterobacterales</taxon>
        <taxon>Erwiniaceae</taxon>
        <taxon>Erwinia</taxon>
    </lineage>
</organism>
<reference evidence="1 2" key="1">
    <citation type="submission" date="2021-01" db="EMBL/GenBank/DDBJ databases">
        <title>Complete genome sequence of Erwinia rhapontici MAFF 311153.</title>
        <authorList>
            <person name="Morohoshi T."/>
            <person name="Someya N."/>
        </authorList>
    </citation>
    <scope>NUCLEOTIDE SEQUENCE [LARGE SCALE GENOMIC DNA]</scope>
    <source>
        <strain evidence="1 2">MAFF 311153</strain>
        <plasmid evidence="1 2">pERA53</plasmid>
    </source>
</reference>
<evidence type="ECO:0000313" key="1">
    <source>
        <dbReference type="EMBL" id="BCQ37343.1"/>
    </source>
</evidence>
<proteinExistence type="predicted"/>
<keyword evidence="2" id="KW-1185">Reference proteome</keyword>
<gene>
    <name evidence="1" type="ORF">ERHA53_46860</name>
</gene>
<protein>
    <submittedName>
        <fullName evidence="1">Uncharacterized protein</fullName>
    </submittedName>
</protein>
<keyword evidence="1" id="KW-0614">Plasmid</keyword>
<sequence length="89" mass="10382">MADKTTKAEIFFRLESPDEPVDFTSSPTWRYHWNEQSRGVRNCRKAIIRGDLLVVIRGIEHQANGFRLGQAEFELLFDFLHGHTCFNRG</sequence>
<dbReference type="Proteomes" id="UP000677515">
    <property type="component" value="Plasmid pERA53"/>
</dbReference>